<organism evidence="2 3">
    <name type="scientific">Janthinobacterium lividum</name>
    <dbReference type="NCBI Taxonomy" id="29581"/>
    <lineage>
        <taxon>Bacteria</taxon>
        <taxon>Pseudomonadati</taxon>
        <taxon>Pseudomonadota</taxon>
        <taxon>Betaproteobacteria</taxon>
        <taxon>Burkholderiales</taxon>
        <taxon>Oxalobacteraceae</taxon>
        <taxon>Janthinobacterium</taxon>
    </lineage>
</organism>
<sequence length="244" mass="26719">MIGALSGAPIAIGACLCRQQNCVGRLGPSGVSRQVFRPPPFYQSFKTPHAMRKIVATFFAAFSLAFLATLPALAQSTQATPARQAAPSPAMKVAVRRMLDAMQFPQLTRSIFDQMLQSVPAMIRQSAQQQINSNPKLDEQRKARALASAEEEIPLAIATLTQVLADPTLIDELGDEMVPLYARFYTVQEVEQLTAFYKTPLGRKMLATMPQLSAESMAISQRVLIPRVNTVLDQVMRAATQSPQ</sequence>
<proteinExistence type="predicted"/>
<evidence type="ECO:0000259" key="1">
    <source>
        <dbReference type="Pfam" id="PF09832"/>
    </source>
</evidence>
<feature type="domain" description="DUF2059" evidence="1">
    <location>
        <begin position="171"/>
        <end position="223"/>
    </location>
</feature>
<dbReference type="AlphaFoldDB" id="A0A5C4NZ64"/>
<evidence type="ECO:0000313" key="2">
    <source>
        <dbReference type="EMBL" id="TNC77569.1"/>
    </source>
</evidence>
<protein>
    <submittedName>
        <fullName evidence="2">DUF2059 domain-containing protein</fullName>
    </submittedName>
</protein>
<reference evidence="2 3" key="1">
    <citation type="submission" date="2019-06" db="EMBL/GenBank/DDBJ databases">
        <title>Genome sequence of Janthinobacterium lividum UCD_MED1.</title>
        <authorList>
            <person name="De Leon M.E."/>
            <person name="Jospin G."/>
        </authorList>
    </citation>
    <scope>NUCLEOTIDE SEQUENCE [LARGE SCALE GENOMIC DNA]</scope>
    <source>
        <strain evidence="2 3">UCD_MED1</strain>
    </source>
</reference>
<dbReference type="Pfam" id="PF09832">
    <property type="entry name" value="DUF2059"/>
    <property type="match status" value="1"/>
</dbReference>
<name>A0A5C4NZ64_9BURK</name>
<comment type="caution">
    <text evidence="2">The sequence shown here is derived from an EMBL/GenBank/DDBJ whole genome shotgun (WGS) entry which is preliminary data.</text>
</comment>
<accession>A0A5C4NZ64</accession>
<dbReference type="EMBL" id="VDGE01000002">
    <property type="protein sequence ID" value="TNC77569.1"/>
    <property type="molecule type" value="Genomic_DNA"/>
</dbReference>
<dbReference type="InterPro" id="IPR018637">
    <property type="entry name" value="DUF2059"/>
</dbReference>
<evidence type="ECO:0000313" key="3">
    <source>
        <dbReference type="Proteomes" id="UP000305681"/>
    </source>
</evidence>
<gene>
    <name evidence="2" type="ORF">FHI69_09570</name>
</gene>
<dbReference type="Proteomes" id="UP000305681">
    <property type="component" value="Unassembled WGS sequence"/>
</dbReference>